<evidence type="ECO:0000259" key="12">
    <source>
        <dbReference type="PROSITE" id="PS50928"/>
    </source>
</evidence>
<evidence type="ECO:0000256" key="2">
    <source>
        <dbReference type="ARBA" id="ARBA00004651"/>
    </source>
</evidence>
<keyword evidence="5" id="KW-1003">Cell membrane</keyword>
<protein>
    <recommendedName>
        <fullName evidence="11">Molybdenum transport system permease</fullName>
    </recommendedName>
</protein>
<sequence length="228" mass="23226">MLSPEEWQALLLSLRVAGWATFWGLIAAIGFAWLLARHRFPGRILLDALLHAPLVLPPVVTGFALLLIFGVEGPVGGWLDRALGVRLAFTPAGAALAAGVCAFPLMLRAARQAIGAVDPALEDAARALGAGPVDRAVTIVLPLAAPGLLAAAVVGFAAALGEFGAVITFAASIPGETQTLPLAIYAALQVPGGEGAALRLSLIALAVALVGLIASEALLAFGRRRAAR</sequence>
<accession>A0A916SZU5</accession>
<comment type="caution">
    <text evidence="13">The sequence shown here is derived from an EMBL/GenBank/DDBJ whole genome shotgun (WGS) entry which is preliminary data.</text>
</comment>
<dbReference type="PANTHER" id="PTHR30183:SF3">
    <property type="entry name" value="MOLYBDENUM TRANSPORT SYSTEM PERMEASE PROTEIN MODB"/>
    <property type="match status" value="1"/>
</dbReference>
<gene>
    <name evidence="13" type="primary">modB</name>
    <name evidence="13" type="ORF">GCM10011380_13230</name>
</gene>
<comment type="similarity">
    <text evidence="3 11">Belongs to the binding-protein-dependent transport system permease family. CysTW subfamily.</text>
</comment>
<dbReference type="PROSITE" id="PS50928">
    <property type="entry name" value="ABC_TM1"/>
    <property type="match status" value="1"/>
</dbReference>
<keyword evidence="6 11" id="KW-0500">Molybdenum</keyword>
<dbReference type="RefSeq" id="WP_188657972.1">
    <property type="nucleotide sequence ID" value="NZ_BMIH01000002.1"/>
</dbReference>
<evidence type="ECO:0000256" key="9">
    <source>
        <dbReference type="ARBA" id="ARBA00023136"/>
    </source>
</evidence>
<evidence type="ECO:0000313" key="13">
    <source>
        <dbReference type="EMBL" id="GGB25005.1"/>
    </source>
</evidence>
<evidence type="ECO:0000256" key="1">
    <source>
        <dbReference type="ARBA" id="ARBA00002949"/>
    </source>
</evidence>
<dbReference type="EMBL" id="BMIH01000002">
    <property type="protein sequence ID" value="GGB25005.1"/>
    <property type="molecule type" value="Genomic_DNA"/>
</dbReference>
<comment type="function">
    <text evidence="1 11">Part of the binding-protein-dependent transport system for molybdenum; probably responsible for the translocation of the substrate across the membrane.</text>
</comment>
<dbReference type="PANTHER" id="PTHR30183">
    <property type="entry name" value="MOLYBDENUM TRANSPORT SYSTEM PERMEASE PROTEIN MODB"/>
    <property type="match status" value="1"/>
</dbReference>
<feature type="transmembrane region" description="Helical" evidence="10">
    <location>
        <begin position="48"/>
        <end position="71"/>
    </location>
</feature>
<reference evidence="13" key="1">
    <citation type="journal article" date="2014" name="Int. J. Syst. Evol. Microbiol.">
        <title>Complete genome sequence of Corynebacterium casei LMG S-19264T (=DSM 44701T), isolated from a smear-ripened cheese.</title>
        <authorList>
            <consortium name="US DOE Joint Genome Institute (JGI-PGF)"/>
            <person name="Walter F."/>
            <person name="Albersmeier A."/>
            <person name="Kalinowski J."/>
            <person name="Ruckert C."/>
        </authorList>
    </citation>
    <scope>NUCLEOTIDE SEQUENCE</scope>
    <source>
        <strain evidence="13">CGMCC 1.15330</strain>
    </source>
</reference>
<feature type="transmembrane region" description="Helical" evidence="10">
    <location>
        <begin position="83"/>
        <end position="107"/>
    </location>
</feature>
<dbReference type="Pfam" id="PF00528">
    <property type="entry name" value="BPD_transp_1"/>
    <property type="match status" value="1"/>
</dbReference>
<feature type="transmembrane region" description="Helical" evidence="10">
    <location>
        <begin position="136"/>
        <end position="160"/>
    </location>
</feature>
<evidence type="ECO:0000313" key="14">
    <source>
        <dbReference type="Proteomes" id="UP000623067"/>
    </source>
</evidence>
<evidence type="ECO:0000256" key="4">
    <source>
        <dbReference type="ARBA" id="ARBA00022448"/>
    </source>
</evidence>
<keyword evidence="7 10" id="KW-0812">Transmembrane</keyword>
<dbReference type="GO" id="GO:0005886">
    <property type="term" value="C:plasma membrane"/>
    <property type="evidence" value="ECO:0007669"/>
    <property type="project" value="UniProtKB-SubCell"/>
</dbReference>
<evidence type="ECO:0000256" key="7">
    <source>
        <dbReference type="ARBA" id="ARBA00022692"/>
    </source>
</evidence>
<feature type="domain" description="ABC transmembrane type-1" evidence="12">
    <location>
        <begin position="10"/>
        <end position="215"/>
    </location>
</feature>
<proteinExistence type="inferred from homology"/>
<evidence type="ECO:0000256" key="8">
    <source>
        <dbReference type="ARBA" id="ARBA00022989"/>
    </source>
</evidence>
<dbReference type="SUPFAM" id="SSF161098">
    <property type="entry name" value="MetI-like"/>
    <property type="match status" value="1"/>
</dbReference>
<feature type="transmembrane region" description="Helical" evidence="10">
    <location>
        <begin position="16"/>
        <end position="36"/>
    </location>
</feature>
<dbReference type="InterPro" id="IPR011867">
    <property type="entry name" value="ModB_ABC"/>
</dbReference>
<name>A0A916SZU5_9SPHN</name>
<dbReference type="AlphaFoldDB" id="A0A916SZU5"/>
<evidence type="ECO:0000256" key="3">
    <source>
        <dbReference type="ARBA" id="ARBA00007069"/>
    </source>
</evidence>
<dbReference type="InterPro" id="IPR000515">
    <property type="entry name" value="MetI-like"/>
</dbReference>
<evidence type="ECO:0000256" key="11">
    <source>
        <dbReference type="RuleBase" id="RU365097"/>
    </source>
</evidence>
<dbReference type="CDD" id="cd06261">
    <property type="entry name" value="TM_PBP2"/>
    <property type="match status" value="1"/>
</dbReference>
<keyword evidence="9 10" id="KW-0472">Membrane</keyword>
<comment type="subcellular location">
    <subcellularLocation>
        <location evidence="11">Cell inner membrane</location>
        <topology evidence="11">Multi-pass membrane protein</topology>
    </subcellularLocation>
    <subcellularLocation>
        <location evidence="2 10">Cell membrane</location>
        <topology evidence="2 10">Multi-pass membrane protein</topology>
    </subcellularLocation>
</comment>
<evidence type="ECO:0000256" key="6">
    <source>
        <dbReference type="ARBA" id="ARBA00022505"/>
    </source>
</evidence>
<keyword evidence="4 10" id="KW-0813">Transport</keyword>
<keyword evidence="8 10" id="KW-1133">Transmembrane helix</keyword>
<organism evidence="13 14">
    <name type="scientific">Sphingomonas metalli</name>
    <dbReference type="NCBI Taxonomy" id="1779358"/>
    <lineage>
        <taxon>Bacteria</taxon>
        <taxon>Pseudomonadati</taxon>
        <taxon>Pseudomonadota</taxon>
        <taxon>Alphaproteobacteria</taxon>
        <taxon>Sphingomonadales</taxon>
        <taxon>Sphingomonadaceae</taxon>
        <taxon>Sphingomonas</taxon>
    </lineage>
</organism>
<evidence type="ECO:0000256" key="10">
    <source>
        <dbReference type="RuleBase" id="RU363032"/>
    </source>
</evidence>
<feature type="transmembrane region" description="Helical" evidence="10">
    <location>
        <begin position="200"/>
        <end position="221"/>
    </location>
</feature>
<keyword evidence="14" id="KW-1185">Reference proteome</keyword>
<dbReference type="Proteomes" id="UP000623067">
    <property type="component" value="Unassembled WGS sequence"/>
</dbReference>
<dbReference type="InterPro" id="IPR035906">
    <property type="entry name" value="MetI-like_sf"/>
</dbReference>
<dbReference type="NCBIfam" id="TIGR02141">
    <property type="entry name" value="modB_ABC"/>
    <property type="match status" value="1"/>
</dbReference>
<dbReference type="NCBIfam" id="NF006939">
    <property type="entry name" value="PRK09421.1"/>
    <property type="match status" value="1"/>
</dbReference>
<dbReference type="GO" id="GO:0015098">
    <property type="term" value="F:molybdate ion transmembrane transporter activity"/>
    <property type="evidence" value="ECO:0007669"/>
    <property type="project" value="UniProtKB-UniRule"/>
</dbReference>
<reference evidence="13" key="2">
    <citation type="submission" date="2020-09" db="EMBL/GenBank/DDBJ databases">
        <authorList>
            <person name="Sun Q."/>
            <person name="Zhou Y."/>
        </authorList>
    </citation>
    <scope>NUCLEOTIDE SEQUENCE</scope>
    <source>
        <strain evidence="13">CGMCC 1.15330</strain>
    </source>
</reference>
<evidence type="ECO:0000256" key="5">
    <source>
        <dbReference type="ARBA" id="ARBA00022475"/>
    </source>
</evidence>
<dbReference type="Gene3D" id="1.10.3720.10">
    <property type="entry name" value="MetI-like"/>
    <property type="match status" value="1"/>
</dbReference>
<keyword evidence="11" id="KW-0997">Cell inner membrane</keyword>